<evidence type="ECO:0000259" key="5">
    <source>
        <dbReference type="PROSITE" id="PS50893"/>
    </source>
</evidence>
<gene>
    <name evidence="6" type="ORF">J4H92_00035</name>
</gene>
<comment type="caution">
    <text evidence="6">The sequence shown here is derived from an EMBL/GenBank/DDBJ whole genome shotgun (WGS) entry which is preliminary data.</text>
</comment>
<dbReference type="Pfam" id="PF00005">
    <property type="entry name" value="ABC_tran"/>
    <property type="match status" value="1"/>
</dbReference>
<dbReference type="PROSITE" id="PS50893">
    <property type="entry name" value="ABC_TRANSPORTER_2"/>
    <property type="match status" value="1"/>
</dbReference>
<evidence type="ECO:0000256" key="1">
    <source>
        <dbReference type="ARBA" id="ARBA00005417"/>
    </source>
</evidence>
<keyword evidence="4 6" id="KW-0067">ATP-binding</keyword>
<evidence type="ECO:0000313" key="6">
    <source>
        <dbReference type="EMBL" id="MBO1900335.1"/>
    </source>
</evidence>
<dbReference type="EMBL" id="JAGDYM010000001">
    <property type="protein sequence ID" value="MBO1900335.1"/>
    <property type="molecule type" value="Genomic_DNA"/>
</dbReference>
<dbReference type="SMART" id="SM00382">
    <property type="entry name" value="AAA"/>
    <property type="match status" value="1"/>
</dbReference>
<dbReference type="GO" id="GO:0016887">
    <property type="term" value="F:ATP hydrolysis activity"/>
    <property type="evidence" value="ECO:0007669"/>
    <property type="project" value="InterPro"/>
</dbReference>
<name>A0A939MHJ5_9MICO</name>
<dbReference type="PANTHER" id="PTHR43776:SF7">
    <property type="entry name" value="D,D-DIPEPTIDE TRANSPORT ATP-BINDING PROTEIN DDPF-RELATED"/>
    <property type="match status" value="1"/>
</dbReference>
<evidence type="ECO:0000256" key="2">
    <source>
        <dbReference type="ARBA" id="ARBA00022448"/>
    </source>
</evidence>
<keyword evidence="3" id="KW-0547">Nucleotide-binding</keyword>
<organism evidence="6 7">
    <name type="scientific">Leucobacter weissii</name>
    <dbReference type="NCBI Taxonomy" id="1983706"/>
    <lineage>
        <taxon>Bacteria</taxon>
        <taxon>Bacillati</taxon>
        <taxon>Actinomycetota</taxon>
        <taxon>Actinomycetes</taxon>
        <taxon>Micrococcales</taxon>
        <taxon>Microbacteriaceae</taxon>
        <taxon>Leucobacter</taxon>
    </lineage>
</organism>
<proteinExistence type="inferred from homology"/>
<dbReference type="PANTHER" id="PTHR43776">
    <property type="entry name" value="TRANSPORT ATP-BINDING PROTEIN"/>
    <property type="match status" value="1"/>
</dbReference>
<dbReference type="InterPro" id="IPR050319">
    <property type="entry name" value="ABC_transp_ATP-bind"/>
</dbReference>
<protein>
    <submittedName>
        <fullName evidence="6">ABC transporter ATP-binding protein</fullName>
    </submittedName>
</protein>
<sequence length="266" mass="28886">MSTPDRKGGPPPEGAPVLELRDVSVSFTSGIGRRRRVLRAMQHVSLAVRGGEMLGVVGESGSGKSTTGAVALGLRRPDSGEALLLGRPMSRATRKALRGRVQAVLQHPQWSLNPRRRVGESVREPLAVLGTRGSRSEQRERVAAILERVGLGADLADRYPHELSGGQRQRVSVARALITEPQLIVFDEAVSALDASVQMQILALIRELQELHRFGAVFISHDLGAVQRVSDRIAVLYRGEVVETGDTASFFASPQHPYSKQLLETL</sequence>
<dbReference type="PROSITE" id="PS00211">
    <property type="entry name" value="ABC_TRANSPORTER_1"/>
    <property type="match status" value="1"/>
</dbReference>
<feature type="domain" description="ABC transporter" evidence="5">
    <location>
        <begin position="20"/>
        <end position="263"/>
    </location>
</feature>
<dbReference type="CDD" id="cd03257">
    <property type="entry name" value="ABC_NikE_OppD_transporters"/>
    <property type="match status" value="1"/>
</dbReference>
<comment type="similarity">
    <text evidence="1">Belongs to the ABC transporter superfamily.</text>
</comment>
<reference evidence="6" key="1">
    <citation type="submission" date="2021-03" db="EMBL/GenBank/DDBJ databases">
        <title>Leucobacter chromiisoli sp. nov., isolated from chromium-containing soil of chemical plant.</title>
        <authorList>
            <person name="Xu Z."/>
        </authorList>
    </citation>
    <scope>NUCLEOTIDE SEQUENCE</scope>
    <source>
        <strain evidence="6">S27</strain>
    </source>
</reference>
<keyword evidence="2" id="KW-0813">Transport</keyword>
<dbReference type="RefSeq" id="WP_208094984.1">
    <property type="nucleotide sequence ID" value="NZ_JAGDYM010000001.1"/>
</dbReference>
<dbReference type="InterPro" id="IPR003593">
    <property type="entry name" value="AAA+_ATPase"/>
</dbReference>
<evidence type="ECO:0000256" key="3">
    <source>
        <dbReference type="ARBA" id="ARBA00022741"/>
    </source>
</evidence>
<accession>A0A939MHJ5</accession>
<dbReference type="GO" id="GO:0005524">
    <property type="term" value="F:ATP binding"/>
    <property type="evidence" value="ECO:0007669"/>
    <property type="project" value="UniProtKB-KW"/>
</dbReference>
<dbReference type="InterPro" id="IPR003439">
    <property type="entry name" value="ABC_transporter-like_ATP-bd"/>
</dbReference>
<dbReference type="InterPro" id="IPR017871">
    <property type="entry name" value="ABC_transporter-like_CS"/>
</dbReference>
<dbReference type="Proteomes" id="UP000664382">
    <property type="component" value="Unassembled WGS sequence"/>
</dbReference>
<dbReference type="SUPFAM" id="SSF52540">
    <property type="entry name" value="P-loop containing nucleoside triphosphate hydrolases"/>
    <property type="match status" value="1"/>
</dbReference>
<dbReference type="AlphaFoldDB" id="A0A939MHJ5"/>
<keyword evidence="7" id="KW-1185">Reference proteome</keyword>
<dbReference type="InterPro" id="IPR027417">
    <property type="entry name" value="P-loop_NTPase"/>
</dbReference>
<evidence type="ECO:0000313" key="7">
    <source>
        <dbReference type="Proteomes" id="UP000664382"/>
    </source>
</evidence>
<dbReference type="GO" id="GO:0055085">
    <property type="term" value="P:transmembrane transport"/>
    <property type="evidence" value="ECO:0007669"/>
    <property type="project" value="UniProtKB-ARBA"/>
</dbReference>
<evidence type="ECO:0000256" key="4">
    <source>
        <dbReference type="ARBA" id="ARBA00022840"/>
    </source>
</evidence>
<dbReference type="Gene3D" id="3.40.50.300">
    <property type="entry name" value="P-loop containing nucleotide triphosphate hydrolases"/>
    <property type="match status" value="1"/>
</dbReference>